<protein>
    <submittedName>
        <fullName evidence="1">Uncharacterized protein</fullName>
    </submittedName>
</protein>
<organism evidence="1">
    <name type="scientific">Ligilactobacillus ruminis</name>
    <dbReference type="NCBI Taxonomy" id="1623"/>
    <lineage>
        <taxon>Bacteria</taxon>
        <taxon>Bacillati</taxon>
        <taxon>Bacillota</taxon>
        <taxon>Bacilli</taxon>
        <taxon>Lactobacillales</taxon>
        <taxon>Lactobacillaceae</taxon>
        <taxon>Ligilactobacillus</taxon>
    </lineage>
</organism>
<name>A0A6A8HU69_9LACO</name>
<sequence>MLHVAMSFDELKKKIQSKFDFEIKITDPHKLCDYKPAYGYIFEEYLEESDYWGHCDIDTILGNFGSFLDELLSKKFDKLFCLGHMEIYKNTYDNNRVFMLPVNGKYWYKESFSSERTTVFDESGNGVENINTIYKIYNKRIFTEDFSMNCSIVPTRFVKVTYCDNTDSFITEKTKDALYIFNNGDLYRLYRRGREIVREDFLYIHLQLRKMKVKDGVLKASRFKILENQFALIENENIFRNHGKSISVSEFKSIKRHTFSLRFFKLQLKWKINKIKKILGD</sequence>
<dbReference type="EMBL" id="WKOD01000021">
    <property type="protein sequence ID" value="MSA68912.1"/>
    <property type="molecule type" value="Genomic_DNA"/>
</dbReference>
<proteinExistence type="predicted"/>
<accession>A0A6A8HU69</accession>
<reference evidence="1" key="1">
    <citation type="journal article" date="2019" name="Nat. Med.">
        <title>A library of human gut bacterial isolates paired with longitudinal multiomics data enables mechanistic microbiome research.</title>
        <authorList>
            <person name="Poyet M."/>
            <person name="Groussin M."/>
            <person name="Gibbons S.M."/>
            <person name="Avila-Pacheco J."/>
            <person name="Jiang X."/>
            <person name="Kearney S.M."/>
            <person name="Perrotta A.R."/>
            <person name="Berdy B."/>
            <person name="Zhao S."/>
            <person name="Lieberman T.D."/>
            <person name="Swanson P.K."/>
            <person name="Smith M."/>
            <person name="Roesemann S."/>
            <person name="Alexander J.E."/>
            <person name="Rich S.A."/>
            <person name="Livny J."/>
            <person name="Vlamakis H."/>
            <person name="Clish C."/>
            <person name="Bullock K."/>
            <person name="Deik A."/>
            <person name="Scott J."/>
            <person name="Pierce K.A."/>
            <person name="Xavier R.J."/>
            <person name="Alm E.J."/>
        </authorList>
    </citation>
    <scope>NUCLEOTIDE SEQUENCE</scope>
    <source>
        <strain evidence="1">BIOML-A18</strain>
    </source>
</reference>
<evidence type="ECO:0000313" key="1">
    <source>
        <dbReference type="EMBL" id="MSA68912.1"/>
    </source>
</evidence>
<dbReference type="AlphaFoldDB" id="A0A6A8HU69"/>
<gene>
    <name evidence="1" type="ORF">GKC89_07425</name>
</gene>
<comment type="caution">
    <text evidence="1">The sequence shown here is derived from an EMBL/GenBank/DDBJ whole genome shotgun (WGS) entry which is preliminary data.</text>
</comment>
<dbReference type="Pfam" id="PF20330">
    <property type="entry name" value="DUF6625"/>
    <property type="match status" value="1"/>
</dbReference>
<dbReference type="InterPro" id="IPR046733">
    <property type="entry name" value="DUF6625"/>
</dbReference>